<protein>
    <recommendedName>
        <fullName evidence="3">Alcohol dehydrogenase-like N-terminal domain-containing protein</fullName>
    </recommendedName>
</protein>
<dbReference type="PANTHER" id="PTHR44054:SF2">
    <property type="entry name" value="SYNAPTIC VESICLE MEMBRANE PROTEIN VAT-1 HOMOLOG-LIKE"/>
    <property type="match status" value="1"/>
</dbReference>
<dbReference type="GO" id="GO:0016491">
    <property type="term" value="F:oxidoreductase activity"/>
    <property type="evidence" value="ECO:0007669"/>
    <property type="project" value="UniProtKB-KW"/>
</dbReference>
<dbReference type="InterPro" id="IPR052100">
    <property type="entry name" value="SV-ATPase_mito-regulator"/>
</dbReference>
<dbReference type="InterPro" id="IPR011032">
    <property type="entry name" value="GroES-like_sf"/>
</dbReference>
<feature type="non-terminal residue" evidence="4">
    <location>
        <position position="1"/>
    </location>
</feature>
<reference evidence="4" key="1">
    <citation type="submission" date="2021-04" db="EMBL/GenBank/DDBJ databases">
        <authorList>
            <consortium name="Molecular Ecology Group"/>
        </authorList>
    </citation>
    <scope>NUCLEOTIDE SEQUENCE</scope>
</reference>
<dbReference type="EMBL" id="CAJHNH020000593">
    <property type="protein sequence ID" value="CAG5118696.1"/>
    <property type="molecule type" value="Genomic_DNA"/>
</dbReference>
<dbReference type="SUPFAM" id="SSF50129">
    <property type="entry name" value="GroES-like"/>
    <property type="match status" value="1"/>
</dbReference>
<sequence>MSDAAETTPAPEAETKAEAAPAPAAAPAPPVKEVKSIVLTGFGGVKMMKVQQRPEPTAGDEEVLIRVKACGMSFPDLMVRQGVIDHPPKTPVILGFECTGVVEVVGANVTGFS</sequence>
<dbReference type="Pfam" id="PF08240">
    <property type="entry name" value="ADH_N"/>
    <property type="match status" value="1"/>
</dbReference>
<keyword evidence="1" id="KW-0560">Oxidoreductase</keyword>
<dbReference type="OrthoDB" id="203908at2759"/>
<evidence type="ECO:0000259" key="3">
    <source>
        <dbReference type="Pfam" id="PF08240"/>
    </source>
</evidence>
<dbReference type="PANTHER" id="PTHR44054">
    <property type="entry name" value="SYNAPTIC VESICLE MEMBRANE PROTEIN VAT-1 HOMOLOG-LIKE"/>
    <property type="match status" value="1"/>
</dbReference>
<dbReference type="InterPro" id="IPR013154">
    <property type="entry name" value="ADH-like_N"/>
</dbReference>
<evidence type="ECO:0000256" key="1">
    <source>
        <dbReference type="ARBA" id="ARBA00023002"/>
    </source>
</evidence>
<gene>
    <name evidence="4" type="ORF">CUNI_LOCUS4254</name>
</gene>
<evidence type="ECO:0000256" key="2">
    <source>
        <dbReference type="SAM" id="MobiDB-lite"/>
    </source>
</evidence>
<accession>A0A8S3YWS0</accession>
<organism evidence="4 5">
    <name type="scientific">Candidula unifasciata</name>
    <dbReference type="NCBI Taxonomy" id="100452"/>
    <lineage>
        <taxon>Eukaryota</taxon>
        <taxon>Metazoa</taxon>
        <taxon>Spiralia</taxon>
        <taxon>Lophotrochozoa</taxon>
        <taxon>Mollusca</taxon>
        <taxon>Gastropoda</taxon>
        <taxon>Heterobranchia</taxon>
        <taxon>Euthyneura</taxon>
        <taxon>Panpulmonata</taxon>
        <taxon>Eupulmonata</taxon>
        <taxon>Stylommatophora</taxon>
        <taxon>Helicina</taxon>
        <taxon>Helicoidea</taxon>
        <taxon>Geomitridae</taxon>
        <taxon>Candidula</taxon>
    </lineage>
</organism>
<proteinExistence type="predicted"/>
<keyword evidence="5" id="KW-1185">Reference proteome</keyword>
<evidence type="ECO:0000313" key="5">
    <source>
        <dbReference type="Proteomes" id="UP000678393"/>
    </source>
</evidence>
<feature type="domain" description="Alcohol dehydrogenase-like N-terminal" evidence="3">
    <location>
        <begin position="59"/>
        <end position="112"/>
    </location>
</feature>
<feature type="compositionally biased region" description="Low complexity" evidence="2">
    <location>
        <begin position="1"/>
        <end position="23"/>
    </location>
</feature>
<name>A0A8S3YWS0_9EUPU</name>
<dbReference type="AlphaFoldDB" id="A0A8S3YWS0"/>
<evidence type="ECO:0000313" key="4">
    <source>
        <dbReference type="EMBL" id="CAG5118696.1"/>
    </source>
</evidence>
<feature type="region of interest" description="Disordered" evidence="2">
    <location>
        <begin position="1"/>
        <end position="30"/>
    </location>
</feature>
<dbReference type="Gene3D" id="3.90.180.10">
    <property type="entry name" value="Medium-chain alcohol dehydrogenases, catalytic domain"/>
    <property type="match status" value="1"/>
</dbReference>
<comment type="caution">
    <text evidence="4">The sequence shown here is derived from an EMBL/GenBank/DDBJ whole genome shotgun (WGS) entry which is preliminary data.</text>
</comment>
<dbReference type="Proteomes" id="UP000678393">
    <property type="component" value="Unassembled WGS sequence"/>
</dbReference>